<feature type="region of interest" description="Disordered" evidence="1">
    <location>
        <begin position="281"/>
        <end position="371"/>
    </location>
</feature>
<organism evidence="2 3">
    <name type="scientific">Tropilaelaps mercedesae</name>
    <dbReference type="NCBI Taxonomy" id="418985"/>
    <lineage>
        <taxon>Eukaryota</taxon>
        <taxon>Metazoa</taxon>
        <taxon>Ecdysozoa</taxon>
        <taxon>Arthropoda</taxon>
        <taxon>Chelicerata</taxon>
        <taxon>Arachnida</taxon>
        <taxon>Acari</taxon>
        <taxon>Parasitiformes</taxon>
        <taxon>Mesostigmata</taxon>
        <taxon>Gamasina</taxon>
        <taxon>Dermanyssoidea</taxon>
        <taxon>Laelapidae</taxon>
        <taxon>Tropilaelaps</taxon>
    </lineage>
</organism>
<protein>
    <submittedName>
        <fullName evidence="2">Uncharacterized protein</fullName>
    </submittedName>
</protein>
<dbReference type="AlphaFoldDB" id="A0A1V9XJL1"/>
<keyword evidence="3" id="KW-1185">Reference proteome</keyword>
<comment type="caution">
    <text evidence="2">The sequence shown here is derived from an EMBL/GenBank/DDBJ whole genome shotgun (WGS) entry which is preliminary data.</text>
</comment>
<name>A0A1V9XJL1_9ACAR</name>
<feature type="compositionally biased region" description="Polar residues" evidence="1">
    <location>
        <begin position="291"/>
        <end position="301"/>
    </location>
</feature>
<reference evidence="2 3" key="1">
    <citation type="journal article" date="2017" name="Gigascience">
        <title>Draft genome of the honey bee ectoparasitic mite, Tropilaelaps mercedesae, is shaped by the parasitic life history.</title>
        <authorList>
            <person name="Dong X."/>
            <person name="Armstrong S.D."/>
            <person name="Xia D."/>
            <person name="Makepeace B.L."/>
            <person name="Darby A.C."/>
            <person name="Kadowaki T."/>
        </authorList>
    </citation>
    <scope>NUCLEOTIDE SEQUENCE [LARGE SCALE GENOMIC DNA]</scope>
    <source>
        <strain evidence="2">Wuxi-XJTLU</strain>
    </source>
</reference>
<dbReference type="OrthoDB" id="10514657at2759"/>
<dbReference type="InParanoid" id="A0A1V9XJL1"/>
<feature type="region of interest" description="Disordered" evidence="1">
    <location>
        <begin position="110"/>
        <end position="269"/>
    </location>
</feature>
<feature type="compositionally biased region" description="Basic and acidic residues" evidence="1">
    <location>
        <begin position="146"/>
        <end position="168"/>
    </location>
</feature>
<evidence type="ECO:0000313" key="2">
    <source>
        <dbReference type="EMBL" id="OQR73715.1"/>
    </source>
</evidence>
<evidence type="ECO:0000256" key="1">
    <source>
        <dbReference type="SAM" id="MobiDB-lite"/>
    </source>
</evidence>
<dbReference type="EMBL" id="MNPL01009475">
    <property type="protein sequence ID" value="OQR73715.1"/>
    <property type="molecule type" value="Genomic_DNA"/>
</dbReference>
<proteinExistence type="predicted"/>
<evidence type="ECO:0000313" key="3">
    <source>
        <dbReference type="Proteomes" id="UP000192247"/>
    </source>
</evidence>
<feature type="compositionally biased region" description="Polar residues" evidence="1">
    <location>
        <begin position="340"/>
        <end position="359"/>
    </location>
</feature>
<feature type="compositionally biased region" description="Polar residues" evidence="1">
    <location>
        <begin position="184"/>
        <end position="207"/>
    </location>
</feature>
<gene>
    <name evidence="2" type="ORF">BIW11_09563</name>
</gene>
<feature type="compositionally biased region" description="Basic residues" evidence="1">
    <location>
        <begin position="324"/>
        <end position="339"/>
    </location>
</feature>
<feature type="compositionally biased region" description="Basic and acidic residues" evidence="1">
    <location>
        <begin position="113"/>
        <end position="135"/>
    </location>
</feature>
<sequence length="514" mass="55930">MSCRGFGSHRSHVPVRLGEGSSLDHGGRCCCVKEDVPSCESSASERRSIAAAQYCRCGALRAPSLDHLFIPEDLSIVPSYLKYSKDKFRGVRVDGRMYFMPNSQHFGRMWIGDSRRDQPRKEALNAGRDPIERANEYVVPTGPSKDIFKERPRPARNALDDWRSDRRRQQPPGRANDERRPKSRQSVNDRGSFVLTVNTGSRYQPPTSRERRFTIPRAGGTTYSSSNSRGSPRAGASSSAGSISSVGAKDGSAELANHDEKRRDRRPRIVKFADDEQFLASIDEEPEAESNKVNCNETGSKNRVRGKSSVNNITVSEGKENSKRKSTSRKGKVAHRKSSHTPNLSAGDDTGSSSKTTGDQNERQASDPVELESVVEARATDTAEAVSVCEVRAGDARNDLSRPKKMVANPVGEDKITADSNASEKYEVIGVCVLGQSPVQRMSMTPAQASTIGRVRAPVVTSRQDTTVPTPTTASLQAPVKVAVVAPVQTSAQDLLPKTTGKVTEKAATKSTTN</sequence>
<feature type="region of interest" description="Disordered" evidence="1">
    <location>
        <begin position="491"/>
        <end position="514"/>
    </location>
</feature>
<feature type="compositionally biased region" description="Low complexity" evidence="1">
    <location>
        <begin position="224"/>
        <end position="248"/>
    </location>
</feature>
<accession>A0A1V9XJL1</accession>
<dbReference type="Proteomes" id="UP000192247">
    <property type="component" value="Unassembled WGS sequence"/>
</dbReference>